<feature type="transmembrane region" description="Helical" evidence="9">
    <location>
        <begin position="121"/>
        <end position="141"/>
    </location>
</feature>
<evidence type="ECO:0000256" key="3">
    <source>
        <dbReference type="ARBA" id="ARBA00022448"/>
    </source>
</evidence>
<feature type="transmembrane region" description="Helical" evidence="9">
    <location>
        <begin position="232"/>
        <end position="256"/>
    </location>
</feature>
<keyword evidence="8 9" id="KW-0472">Membrane</keyword>
<evidence type="ECO:0000313" key="10">
    <source>
        <dbReference type="EMBL" id="WIM70274.1"/>
    </source>
</evidence>
<dbReference type="RefSeq" id="WP_284874864.1">
    <property type="nucleotide sequence ID" value="NZ_CP126970.1"/>
</dbReference>
<feature type="transmembrane region" description="Helical" evidence="9">
    <location>
        <begin position="43"/>
        <end position="67"/>
    </location>
</feature>
<keyword evidence="7 9" id="KW-1133">Transmembrane helix</keyword>
<evidence type="ECO:0000256" key="2">
    <source>
        <dbReference type="ARBA" id="ARBA00008540"/>
    </source>
</evidence>
<feature type="transmembrane region" description="Helical" evidence="9">
    <location>
        <begin position="416"/>
        <end position="436"/>
    </location>
</feature>
<feature type="transmembrane region" description="Helical" evidence="9">
    <location>
        <begin position="375"/>
        <end position="396"/>
    </location>
</feature>
<dbReference type="PANTHER" id="PTHR30588:SF0">
    <property type="entry name" value="BRANCHED-CHAIN AMINO ACID PERMEASE BRNQ"/>
    <property type="match status" value="1"/>
</dbReference>
<evidence type="ECO:0000256" key="7">
    <source>
        <dbReference type="ARBA" id="ARBA00022989"/>
    </source>
</evidence>
<accession>A0ABY8VL21</accession>
<keyword evidence="5 9" id="KW-0812">Transmembrane</keyword>
<sequence>MTKLSKNLPLTILVTAFMLFSMFFGAGNLIFPPMLGVEAGTNFTPAMIGFLGTGVLLPVLGIIAIAISGDNLRDLASRGGRIFGLVFPIIAYLSIGAFYALPRTGAVSYETAIQPLTGWDSLLASGAFNLIFFGVALGLAWNPTSIVNNLGKFLTPILLVLLFLLVVIAVATFDGTPLTPGEKYADAPFAAGLLEGYLTMDSIASLAFGIIVISALKNSALPAGKPLVRSTILAGLGAGLMLGVVYVALGFIGQIIPDPGQYDNGAGLLADAANLAMGYPGQIIFGLIVLLACLTTAVGLIAATSEFFHLLVPAISYKAWAIGFSLLSFALATQGLSTVLAVAAPVIGFIYPPAIALIFVTLIQPLLYRKVNLFWTFRLSIWVAVLWSALVTLNDLGWGSSVIEPLISWSPMHDLSLGWVLPTVVGFIVGLLIDVAKPTDPALSRGQRVAVSA</sequence>
<evidence type="ECO:0000256" key="4">
    <source>
        <dbReference type="ARBA" id="ARBA00022475"/>
    </source>
</evidence>
<dbReference type="PANTHER" id="PTHR30588">
    <property type="entry name" value="BRANCHED-CHAIN AMINO ACID TRANSPORT SYSTEM 2 CARRIER PROTEIN"/>
    <property type="match status" value="1"/>
</dbReference>
<evidence type="ECO:0000256" key="1">
    <source>
        <dbReference type="ARBA" id="ARBA00004651"/>
    </source>
</evidence>
<comment type="similarity">
    <text evidence="2">Belongs to the branched chain amino acid transporter family.</text>
</comment>
<keyword evidence="4" id="KW-1003">Cell membrane</keyword>
<feature type="transmembrane region" description="Helical" evidence="9">
    <location>
        <begin position="79"/>
        <end position="101"/>
    </location>
</feature>
<reference evidence="10 11" key="1">
    <citation type="submission" date="2023-05" db="EMBL/GenBank/DDBJ databases">
        <title>Corynebacterium suedekumii sp. nov. and Corynebacterium breve sp. nov. isolated from raw cow's milk.</title>
        <authorList>
            <person name="Baer M.K."/>
            <person name="Mehl L."/>
            <person name="Hellmuth R."/>
            <person name="Marke G."/>
            <person name="Lipski A."/>
        </authorList>
    </citation>
    <scope>NUCLEOTIDE SEQUENCE [LARGE SCALE GENOMIC DNA]</scope>
    <source>
        <strain evidence="10 11">LM112</strain>
    </source>
</reference>
<feature type="transmembrane region" description="Helical" evidence="9">
    <location>
        <begin position="12"/>
        <end position="31"/>
    </location>
</feature>
<keyword evidence="11" id="KW-1185">Reference proteome</keyword>
<evidence type="ECO:0000256" key="8">
    <source>
        <dbReference type="ARBA" id="ARBA00023136"/>
    </source>
</evidence>
<gene>
    <name evidence="10" type="primary">brnQ</name>
    <name evidence="10" type="ORF">QP029_14085</name>
</gene>
<evidence type="ECO:0000256" key="6">
    <source>
        <dbReference type="ARBA" id="ARBA00022970"/>
    </source>
</evidence>
<dbReference type="InterPro" id="IPR004685">
    <property type="entry name" value="Brnchd-chn_aa_trnsp_Livcs"/>
</dbReference>
<dbReference type="Pfam" id="PF05525">
    <property type="entry name" value="Branch_AA_trans"/>
    <property type="match status" value="1"/>
</dbReference>
<proteinExistence type="inferred from homology"/>
<organism evidence="10 11">
    <name type="scientific">Corynebacterium suedekumii</name>
    <dbReference type="NCBI Taxonomy" id="3049801"/>
    <lineage>
        <taxon>Bacteria</taxon>
        <taxon>Bacillati</taxon>
        <taxon>Actinomycetota</taxon>
        <taxon>Actinomycetes</taxon>
        <taxon>Mycobacteriales</taxon>
        <taxon>Corynebacteriaceae</taxon>
        <taxon>Corynebacterium</taxon>
    </lineage>
</organism>
<feature type="transmembrane region" description="Helical" evidence="9">
    <location>
        <begin position="283"/>
        <end position="303"/>
    </location>
</feature>
<protein>
    <submittedName>
        <fullName evidence="10">Branched-chain amino acid transport system II carrier protein</fullName>
    </submittedName>
</protein>
<dbReference type="NCBIfam" id="TIGR00796">
    <property type="entry name" value="livcs"/>
    <property type="match status" value="1"/>
</dbReference>
<evidence type="ECO:0000313" key="11">
    <source>
        <dbReference type="Proteomes" id="UP001238805"/>
    </source>
</evidence>
<name>A0ABY8VL21_9CORY</name>
<evidence type="ECO:0000256" key="9">
    <source>
        <dbReference type="SAM" id="Phobius"/>
    </source>
</evidence>
<feature type="transmembrane region" description="Helical" evidence="9">
    <location>
        <begin position="153"/>
        <end position="173"/>
    </location>
</feature>
<feature type="transmembrane region" description="Helical" evidence="9">
    <location>
        <begin position="339"/>
        <end position="363"/>
    </location>
</feature>
<keyword evidence="3" id="KW-0813">Transport</keyword>
<keyword evidence="6" id="KW-0029">Amino-acid transport</keyword>
<feature type="transmembrane region" description="Helical" evidence="9">
    <location>
        <begin position="315"/>
        <end position="333"/>
    </location>
</feature>
<evidence type="ECO:0000256" key="5">
    <source>
        <dbReference type="ARBA" id="ARBA00022692"/>
    </source>
</evidence>
<dbReference type="EMBL" id="CP126970">
    <property type="protein sequence ID" value="WIM70274.1"/>
    <property type="molecule type" value="Genomic_DNA"/>
</dbReference>
<dbReference type="Proteomes" id="UP001238805">
    <property type="component" value="Chromosome"/>
</dbReference>
<comment type="subcellular location">
    <subcellularLocation>
        <location evidence="1">Cell membrane</location>
        <topology evidence="1">Multi-pass membrane protein</topology>
    </subcellularLocation>
</comment>